<dbReference type="Proteomes" id="UP000667802">
    <property type="component" value="Unassembled WGS sequence"/>
</dbReference>
<dbReference type="CDD" id="cd03801">
    <property type="entry name" value="GT4_PimA-like"/>
    <property type="match status" value="1"/>
</dbReference>
<name>A0AAP5I3P1_9CYAN</name>
<dbReference type="SUPFAM" id="SSF53756">
    <property type="entry name" value="UDP-Glycosyltransferase/glycogen phosphorylase"/>
    <property type="match status" value="1"/>
</dbReference>
<dbReference type="EMBL" id="JAALHA020000001">
    <property type="protein sequence ID" value="MDR9893199.1"/>
    <property type="molecule type" value="Genomic_DNA"/>
</dbReference>
<evidence type="ECO:0000313" key="3">
    <source>
        <dbReference type="Proteomes" id="UP000667802"/>
    </source>
</evidence>
<reference evidence="3" key="1">
    <citation type="journal article" date="2021" name="Science">
        <title>Hunting the eagle killer: A cyanobacterial neurotoxin causes vacuolar myelinopathy.</title>
        <authorList>
            <person name="Breinlinger S."/>
            <person name="Phillips T.J."/>
            <person name="Haram B.N."/>
            <person name="Mares J."/>
            <person name="Martinez Yerena J.A."/>
            <person name="Hrouzek P."/>
            <person name="Sobotka R."/>
            <person name="Henderson W.M."/>
            <person name="Schmieder P."/>
            <person name="Williams S.M."/>
            <person name="Lauderdale J.D."/>
            <person name="Wilde H.D."/>
            <person name="Gerrin W."/>
            <person name="Kust A."/>
            <person name="Washington J.W."/>
            <person name="Wagner C."/>
            <person name="Geier B."/>
            <person name="Liebeke M."/>
            <person name="Enke H."/>
            <person name="Niedermeyer T.H.J."/>
            <person name="Wilde S.B."/>
        </authorList>
    </citation>
    <scope>NUCLEOTIDE SEQUENCE [LARGE SCALE GENOMIC DNA]</scope>
    <source>
        <strain evidence="3">Thurmond2011</strain>
    </source>
</reference>
<dbReference type="RefSeq" id="WP_243902381.1">
    <property type="nucleotide sequence ID" value="NZ_CAWQFN010000001.1"/>
</dbReference>
<keyword evidence="3" id="KW-1185">Reference proteome</keyword>
<dbReference type="GO" id="GO:0016757">
    <property type="term" value="F:glycosyltransferase activity"/>
    <property type="evidence" value="ECO:0007669"/>
    <property type="project" value="InterPro"/>
</dbReference>
<dbReference type="Gene3D" id="3.40.50.2000">
    <property type="entry name" value="Glycogen Phosphorylase B"/>
    <property type="match status" value="2"/>
</dbReference>
<feature type="domain" description="Glycosyl transferase family 1" evidence="1">
    <location>
        <begin position="254"/>
        <end position="415"/>
    </location>
</feature>
<proteinExistence type="predicted"/>
<dbReference type="InterPro" id="IPR050194">
    <property type="entry name" value="Glycosyltransferase_grp1"/>
</dbReference>
<dbReference type="Pfam" id="PF00534">
    <property type="entry name" value="Glycos_transf_1"/>
    <property type="match status" value="1"/>
</dbReference>
<accession>A0AAP5I3P1</accession>
<evidence type="ECO:0000313" key="2">
    <source>
        <dbReference type="EMBL" id="MDR9893199.1"/>
    </source>
</evidence>
<sequence>MNQSSNHHKTGERPQAENILMNLRVLIVAEHASAKFGGEAALPWHYYRILRQRGIPTWLVVHERTRTELQALFPEDKNITYIPDTTWHRLLHRLSSLLPSRLSGFTLGLIMRMMTQLAQRSIVRHIVQEKKINIIHQPIPVSPKEPSMIFGMGVPVIIGPMNGGMDYPPVFQQMQSPIVNFTLALGRKFSSLMNKLIPGKQQAALLIVANKRTRRALPQGVCKQVIELVENGVDLSVWKSCTSTRKAQSSITRYIFVGRLINWKAVDLLLLAFKHVSSQASVTLTIIGDGVERRNLEQQAQELDLLGTEVYQPGKVCFLGWLSQEECSSQLEQSDVLVLPSLLECGGAVVLEAMAKGLPVIATNWGGPADYLDASCGILVEPLSREIFIENLANAMLKLARSPEEREAMGKVGQNKVIQFFDWEVKVDYMIKVYQQVIANHIAESQNRLTDGAGSVIDERNEILATKKSLY</sequence>
<evidence type="ECO:0000259" key="1">
    <source>
        <dbReference type="Pfam" id="PF00534"/>
    </source>
</evidence>
<dbReference type="InterPro" id="IPR001296">
    <property type="entry name" value="Glyco_trans_1"/>
</dbReference>
<dbReference type="AlphaFoldDB" id="A0AAP5I3P1"/>
<dbReference type="PANTHER" id="PTHR45947:SF3">
    <property type="entry name" value="SULFOQUINOVOSYL TRANSFERASE SQD2"/>
    <property type="match status" value="1"/>
</dbReference>
<organism evidence="2 3">
    <name type="scientific">Aetokthonos hydrillicola Thurmond2011</name>
    <dbReference type="NCBI Taxonomy" id="2712845"/>
    <lineage>
        <taxon>Bacteria</taxon>
        <taxon>Bacillati</taxon>
        <taxon>Cyanobacteriota</taxon>
        <taxon>Cyanophyceae</taxon>
        <taxon>Nostocales</taxon>
        <taxon>Hapalosiphonaceae</taxon>
        <taxon>Aetokthonos</taxon>
    </lineage>
</organism>
<protein>
    <submittedName>
        <fullName evidence="2">Glycosyltransferase family 4 protein</fullName>
    </submittedName>
</protein>
<comment type="caution">
    <text evidence="2">The sequence shown here is derived from an EMBL/GenBank/DDBJ whole genome shotgun (WGS) entry which is preliminary data.</text>
</comment>
<gene>
    <name evidence="2" type="ORF">G7B40_001185</name>
</gene>
<dbReference type="PANTHER" id="PTHR45947">
    <property type="entry name" value="SULFOQUINOVOSYL TRANSFERASE SQD2"/>
    <property type="match status" value="1"/>
</dbReference>